<organism evidence="3 4">
    <name type="scientific">Candidatus Limivivens merdigallinarum</name>
    <dbReference type="NCBI Taxonomy" id="2840859"/>
    <lineage>
        <taxon>Bacteria</taxon>
        <taxon>Bacillati</taxon>
        <taxon>Bacillota</taxon>
        <taxon>Clostridia</taxon>
        <taxon>Lachnospirales</taxon>
        <taxon>Lachnospiraceae</taxon>
        <taxon>Lachnospiraceae incertae sedis</taxon>
        <taxon>Candidatus Limivivens</taxon>
    </lineage>
</organism>
<keyword evidence="1" id="KW-0472">Membrane</keyword>
<protein>
    <submittedName>
        <fullName evidence="3">VanZ family protein</fullName>
    </submittedName>
</protein>
<dbReference type="InterPro" id="IPR006976">
    <property type="entry name" value="VanZ-like"/>
</dbReference>
<dbReference type="Pfam" id="PF04892">
    <property type="entry name" value="VanZ"/>
    <property type="match status" value="1"/>
</dbReference>
<keyword evidence="1" id="KW-1133">Transmembrane helix</keyword>
<feature type="transmembrane region" description="Helical" evidence="1">
    <location>
        <begin position="127"/>
        <end position="147"/>
    </location>
</feature>
<dbReference type="AlphaFoldDB" id="A0A9D1CZG9"/>
<proteinExistence type="predicted"/>
<feature type="transmembrane region" description="Helical" evidence="1">
    <location>
        <begin position="67"/>
        <end position="89"/>
    </location>
</feature>
<dbReference type="Proteomes" id="UP000886886">
    <property type="component" value="Unassembled WGS sequence"/>
</dbReference>
<evidence type="ECO:0000256" key="1">
    <source>
        <dbReference type="SAM" id="Phobius"/>
    </source>
</evidence>
<feature type="domain" description="VanZ-like" evidence="2">
    <location>
        <begin position="17"/>
        <end position="144"/>
    </location>
</feature>
<comment type="caution">
    <text evidence="3">The sequence shown here is derived from an EMBL/GenBank/DDBJ whole genome shotgun (WGS) entry which is preliminary data.</text>
</comment>
<feature type="transmembrane region" description="Helical" evidence="1">
    <location>
        <begin position="12"/>
        <end position="31"/>
    </location>
</feature>
<dbReference type="InterPro" id="IPR053150">
    <property type="entry name" value="Teicoplanin_resist-assoc"/>
</dbReference>
<feature type="transmembrane region" description="Helical" evidence="1">
    <location>
        <begin position="96"/>
        <end position="115"/>
    </location>
</feature>
<accession>A0A9D1CZG9</accession>
<evidence type="ECO:0000313" key="4">
    <source>
        <dbReference type="Proteomes" id="UP000886886"/>
    </source>
</evidence>
<evidence type="ECO:0000313" key="3">
    <source>
        <dbReference type="EMBL" id="HIQ94957.1"/>
    </source>
</evidence>
<name>A0A9D1CZG9_9FIRM</name>
<reference evidence="3" key="2">
    <citation type="journal article" date="2021" name="PeerJ">
        <title>Extensive microbial diversity within the chicken gut microbiome revealed by metagenomics and culture.</title>
        <authorList>
            <person name="Gilroy R."/>
            <person name="Ravi A."/>
            <person name="Getino M."/>
            <person name="Pursley I."/>
            <person name="Horton D.L."/>
            <person name="Alikhan N.F."/>
            <person name="Baker D."/>
            <person name="Gharbi K."/>
            <person name="Hall N."/>
            <person name="Watson M."/>
            <person name="Adriaenssens E.M."/>
            <person name="Foster-Nyarko E."/>
            <person name="Jarju S."/>
            <person name="Secka A."/>
            <person name="Antonio M."/>
            <person name="Oren A."/>
            <person name="Chaudhuri R.R."/>
            <person name="La Ragione R."/>
            <person name="Hildebrand F."/>
            <person name="Pallen M.J."/>
        </authorList>
    </citation>
    <scope>NUCLEOTIDE SEQUENCE</scope>
    <source>
        <strain evidence="3">ChiSjej3B21-11622</strain>
    </source>
</reference>
<evidence type="ECO:0000259" key="2">
    <source>
        <dbReference type="Pfam" id="PF04892"/>
    </source>
</evidence>
<gene>
    <name evidence="3" type="ORF">IAB26_00150</name>
</gene>
<dbReference type="PANTHER" id="PTHR36834">
    <property type="entry name" value="MEMBRANE PROTEIN-RELATED"/>
    <property type="match status" value="1"/>
</dbReference>
<reference evidence="3" key="1">
    <citation type="submission" date="2020-10" db="EMBL/GenBank/DDBJ databases">
        <authorList>
            <person name="Gilroy R."/>
        </authorList>
    </citation>
    <scope>NUCLEOTIDE SEQUENCE</scope>
    <source>
        <strain evidence="3">ChiSjej3B21-11622</strain>
    </source>
</reference>
<dbReference type="EMBL" id="DVFT01000002">
    <property type="protein sequence ID" value="HIQ94957.1"/>
    <property type="molecule type" value="Genomic_DNA"/>
</dbReference>
<dbReference type="PANTHER" id="PTHR36834:SF1">
    <property type="entry name" value="INTEGRAL MEMBRANE PROTEIN"/>
    <property type="match status" value="1"/>
</dbReference>
<keyword evidence="1" id="KW-0812">Transmembrane</keyword>
<sequence>MKAETKNKIRIVGLLLFILYLVALFYFLFFAESYGRVMEERSYSYNLEPFKEINRFWVHRETLGIRAVLLNLVGNVLGFVPFGAILPVINSQSRSFFKILLLSFEFSFIVEGIQLVFKVGSFDVDDILLNTLGGILGYLIFVICNRIRRRKFG</sequence>